<accession>A0A7W3YD87</accession>
<comment type="caution">
    <text evidence="3">The sequence shown here is derived from an EMBL/GenBank/DDBJ whole genome shotgun (WGS) entry which is preliminary data.</text>
</comment>
<dbReference type="InterPro" id="IPR007400">
    <property type="entry name" value="PrpF-like"/>
</dbReference>
<dbReference type="GO" id="GO:0019629">
    <property type="term" value="P:propionate catabolic process, 2-methylcitrate cycle"/>
    <property type="evidence" value="ECO:0007669"/>
    <property type="project" value="InterPro"/>
</dbReference>
<keyword evidence="2 3" id="KW-0413">Isomerase</keyword>
<comment type="similarity">
    <text evidence="1">Belongs to the PrpF family.</text>
</comment>
<dbReference type="EMBL" id="JACHTE010000001">
    <property type="protein sequence ID" value="MBB1087000.1"/>
    <property type="molecule type" value="Genomic_DNA"/>
</dbReference>
<evidence type="ECO:0000313" key="3">
    <source>
        <dbReference type="EMBL" id="MBB1087000.1"/>
    </source>
</evidence>
<dbReference type="PANTHER" id="PTHR43709:SF2">
    <property type="entry name" value="DUF453 DOMAIN PROTEIN (AFU_ORTHOLOGUE AFUA_6G00360)"/>
    <property type="match status" value="1"/>
</dbReference>
<proteinExistence type="inferred from homology"/>
<dbReference type="Proteomes" id="UP000552587">
    <property type="component" value="Unassembled WGS sequence"/>
</dbReference>
<dbReference type="InterPro" id="IPR012709">
    <property type="entry name" value="PrpF"/>
</dbReference>
<dbReference type="NCBIfam" id="TIGR02334">
    <property type="entry name" value="prpF"/>
    <property type="match status" value="1"/>
</dbReference>
<dbReference type="PANTHER" id="PTHR43709">
    <property type="entry name" value="ACONITATE ISOMERASE-RELATED"/>
    <property type="match status" value="1"/>
</dbReference>
<reference evidence="3 4" key="1">
    <citation type="submission" date="2020-07" db="EMBL/GenBank/DDBJ databases">
        <authorList>
            <person name="Xu S."/>
            <person name="Li A."/>
        </authorList>
    </citation>
    <scope>NUCLEOTIDE SEQUENCE [LARGE SCALE GENOMIC DNA]</scope>
    <source>
        <strain evidence="3 4">SG-8</strain>
    </source>
</reference>
<dbReference type="RefSeq" id="WP_182667792.1">
    <property type="nucleotide sequence ID" value="NZ_JACHTE010000001.1"/>
</dbReference>
<name>A0A7W3YD87_9GAMM</name>
<dbReference type="GO" id="GO:0016853">
    <property type="term" value="F:isomerase activity"/>
    <property type="evidence" value="ECO:0007669"/>
    <property type="project" value="UniProtKB-KW"/>
</dbReference>
<evidence type="ECO:0000256" key="2">
    <source>
        <dbReference type="ARBA" id="ARBA00023235"/>
    </source>
</evidence>
<protein>
    <submittedName>
        <fullName evidence="3">2-methylaconitate cis-trans isomerase PrpF</fullName>
    </submittedName>
</protein>
<dbReference type="Gene3D" id="3.10.310.10">
    <property type="entry name" value="Diaminopimelate Epimerase, Chain A, domain 1"/>
    <property type="match status" value="2"/>
</dbReference>
<evidence type="ECO:0000313" key="4">
    <source>
        <dbReference type="Proteomes" id="UP000552587"/>
    </source>
</evidence>
<dbReference type="AlphaFoldDB" id="A0A7W3YD87"/>
<gene>
    <name evidence="3" type="primary">prpF</name>
    <name evidence="3" type="ORF">H4F99_00700</name>
</gene>
<sequence length="405" mass="41714">MNAPTRIHRSQLRIPATYMRGGTSKGVFFQLDDLPEAARRPGPARDALLVRVIGSPDPYGKHTDGMGGATSSTSKVVIISKSAVPGHDVDYLYGQVPIEGNFIDWSGNCGNLSSAVGPFAIAHGLVDAGRVPADGTCTVRIWQANIGKTIVAHVPVTGGEVQETGDFELDGVTFPAAEIALEFLDPADEGEDGGAMFPTGHAAEDLIVEGVGTFRATLINAGVPVVFLEAAALGYDGTELQPAINEDKAMLAKLEAIRAAGAVRMGLVQDASQAAARPLTPKIAFVAPPRDYVSSSGKPVHAADIDLLARAISMGKLHHAMMGTASVAIATAAAVPGTVVNAAAGGGTRDVVRFGHPSGTLRVGAEVGEAGGQWVATKAVMSRSARVLMEGTVRVPADVFEGVGQ</sequence>
<organism evidence="3 4">
    <name type="scientific">Marilutibacter penaei</name>
    <dbReference type="NCBI Taxonomy" id="2759900"/>
    <lineage>
        <taxon>Bacteria</taxon>
        <taxon>Pseudomonadati</taxon>
        <taxon>Pseudomonadota</taxon>
        <taxon>Gammaproteobacteria</taxon>
        <taxon>Lysobacterales</taxon>
        <taxon>Lysobacteraceae</taxon>
        <taxon>Marilutibacter</taxon>
    </lineage>
</organism>
<evidence type="ECO:0000256" key="1">
    <source>
        <dbReference type="ARBA" id="ARBA00007673"/>
    </source>
</evidence>
<dbReference type="Pfam" id="PF04303">
    <property type="entry name" value="PrpF"/>
    <property type="match status" value="1"/>
</dbReference>
<keyword evidence="4" id="KW-1185">Reference proteome</keyword>
<dbReference type="SUPFAM" id="SSF54506">
    <property type="entry name" value="Diaminopimelate epimerase-like"/>
    <property type="match status" value="2"/>
</dbReference>
<dbReference type="FunFam" id="3.10.310.10:FF:000018">
    <property type="entry name" value="2-methylaconitate cis-trans isomerase"/>
    <property type="match status" value="1"/>
</dbReference>